<dbReference type="HOGENOM" id="CLU_061983_0_0_6"/>
<dbReference type="PRINTS" id="PR00507">
    <property type="entry name" value="N12N6MTFRASE"/>
</dbReference>
<keyword evidence="6" id="KW-1185">Reference proteome</keyword>
<protein>
    <recommendedName>
        <fullName evidence="4">Methyltransferase small domain-containing protein</fullName>
    </recommendedName>
</protein>
<evidence type="ECO:0000256" key="1">
    <source>
        <dbReference type="ARBA" id="ARBA00022603"/>
    </source>
</evidence>
<dbReference type="InterPro" id="IPR029063">
    <property type="entry name" value="SAM-dependent_MTases_sf"/>
</dbReference>
<dbReference type="InterPro" id="IPR002052">
    <property type="entry name" value="DNA_methylase_N6_adenine_CS"/>
</dbReference>
<dbReference type="Proteomes" id="UP000011864">
    <property type="component" value="Chromosome"/>
</dbReference>
<dbReference type="PANTHER" id="PTHR47739:SF1">
    <property type="entry name" value="TRNA1(VAL) (ADENINE(37)-N6)-METHYLTRANSFERASE"/>
    <property type="match status" value="1"/>
</dbReference>
<evidence type="ECO:0000256" key="3">
    <source>
        <dbReference type="ARBA" id="ARBA00022691"/>
    </source>
</evidence>
<keyword evidence="2" id="KW-0808">Transferase</keyword>
<dbReference type="Gene3D" id="3.40.50.150">
    <property type="entry name" value="Vaccinia Virus protein VP39"/>
    <property type="match status" value="1"/>
</dbReference>
<dbReference type="KEGG" id="gps:C427_0400"/>
<evidence type="ECO:0000256" key="2">
    <source>
        <dbReference type="ARBA" id="ARBA00022679"/>
    </source>
</evidence>
<dbReference type="CDD" id="cd02440">
    <property type="entry name" value="AdoMet_MTases"/>
    <property type="match status" value="1"/>
</dbReference>
<evidence type="ECO:0000259" key="4">
    <source>
        <dbReference type="Pfam" id="PF05175"/>
    </source>
</evidence>
<accession>K6Z6E6</accession>
<reference evidence="5 6" key="1">
    <citation type="journal article" date="2013" name="Genome Announc.">
        <title>Complete Genome Sequence of Glaciecola psychrophila Strain 170T.</title>
        <authorList>
            <person name="Yin J."/>
            <person name="Chen J."/>
            <person name="Liu G."/>
            <person name="Yu Y."/>
            <person name="Song L."/>
            <person name="Wang X."/>
            <person name="Qu X."/>
        </authorList>
    </citation>
    <scope>NUCLEOTIDE SEQUENCE [LARGE SCALE GENOMIC DNA]</scope>
    <source>
        <strain evidence="5 6">170</strain>
    </source>
</reference>
<gene>
    <name evidence="5" type="ORF">C427_0400</name>
</gene>
<evidence type="ECO:0000313" key="5">
    <source>
        <dbReference type="EMBL" id="AGH42510.1"/>
    </source>
</evidence>
<proteinExistence type="predicted"/>
<dbReference type="InterPro" id="IPR050210">
    <property type="entry name" value="tRNA_Adenine-N(6)_MTase"/>
</dbReference>
<evidence type="ECO:0000313" key="6">
    <source>
        <dbReference type="Proteomes" id="UP000011864"/>
    </source>
</evidence>
<dbReference type="GO" id="GO:0008757">
    <property type="term" value="F:S-adenosylmethionine-dependent methyltransferase activity"/>
    <property type="evidence" value="ECO:0007669"/>
    <property type="project" value="UniProtKB-ARBA"/>
</dbReference>
<dbReference type="eggNOG" id="COG4123">
    <property type="taxonomic scope" value="Bacteria"/>
</dbReference>
<name>K6Z6E6_9ALTE</name>
<dbReference type="EMBL" id="CP003837">
    <property type="protein sequence ID" value="AGH42510.1"/>
    <property type="molecule type" value="Genomic_DNA"/>
</dbReference>
<dbReference type="GO" id="GO:0008170">
    <property type="term" value="F:N-methyltransferase activity"/>
    <property type="evidence" value="ECO:0007669"/>
    <property type="project" value="UniProtKB-ARBA"/>
</dbReference>
<keyword evidence="3" id="KW-0949">S-adenosyl-L-methionine</keyword>
<dbReference type="PROSITE" id="PS00092">
    <property type="entry name" value="N6_MTASE"/>
    <property type="match status" value="1"/>
</dbReference>
<dbReference type="GO" id="GO:0032259">
    <property type="term" value="P:methylation"/>
    <property type="evidence" value="ECO:0007669"/>
    <property type="project" value="UniProtKB-KW"/>
</dbReference>
<sequence length="213" mass="23704">MLGSWVQTKSAQHILDVGSGSGLLAIMLAQKAQHNCLIDGIDIDVGAIAQAKSNAKNCPWALQLTFKNSSLQQFSTTTAYDLIVSNPPYFSINLSANKTHSTKSRINARQTVELNHPTLLKEVTKHLSSSGKFCCVLPFDTAKIFIVDAESVGLYCIQELHVRPNPQSDVTRLLLEFSRKKETKISTKLSIYNHLSSYSEDYIALCKDYYLNF</sequence>
<feature type="domain" description="Methyltransferase small" evidence="4">
    <location>
        <begin position="6"/>
        <end position="90"/>
    </location>
</feature>
<dbReference type="SUPFAM" id="SSF53335">
    <property type="entry name" value="S-adenosyl-L-methionine-dependent methyltransferases"/>
    <property type="match status" value="1"/>
</dbReference>
<organism evidence="5 6">
    <name type="scientific">Paraglaciecola psychrophila 170</name>
    <dbReference type="NCBI Taxonomy" id="1129794"/>
    <lineage>
        <taxon>Bacteria</taxon>
        <taxon>Pseudomonadati</taxon>
        <taxon>Pseudomonadota</taxon>
        <taxon>Gammaproteobacteria</taxon>
        <taxon>Alteromonadales</taxon>
        <taxon>Alteromonadaceae</taxon>
        <taxon>Paraglaciecola</taxon>
    </lineage>
</organism>
<dbReference type="PANTHER" id="PTHR47739">
    <property type="entry name" value="TRNA1(VAL) (ADENINE(37)-N6)-METHYLTRANSFERASE"/>
    <property type="match status" value="1"/>
</dbReference>
<dbReference type="GO" id="GO:0003676">
    <property type="term" value="F:nucleic acid binding"/>
    <property type="evidence" value="ECO:0007669"/>
    <property type="project" value="InterPro"/>
</dbReference>
<keyword evidence="1" id="KW-0489">Methyltransferase</keyword>
<dbReference type="Pfam" id="PF05175">
    <property type="entry name" value="MTS"/>
    <property type="match status" value="1"/>
</dbReference>
<dbReference type="STRING" id="1129794.C427_0400"/>
<dbReference type="OrthoDB" id="5383291at2"/>
<dbReference type="AlphaFoldDB" id="K6Z6E6"/>
<dbReference type="InterPro" id="IPR007848">
    <property type="entry name" value="Small_mtfrase_dom"/>
</dbReference>
<dbReference type="PATRIC" id="fig|1129794.4.peg.396"/>